<keyword evidence="6" id="KW-0631">Potassium channel</keyword>
<evidence type="ECO:0000256" key="9">
    <source>
        <dbReference type="ARBA" id="ARBA00023065"/>
    </source>
</evidence>
<dbReference type="GO" id="GO:0005267">
    <property type="term" value="F:potassium channel activity"/>
    <property type="evidence" value="ECO:0007669"/>
    <property type="project" value="UniProtKB-KW"/>
</dbReference>
<feature type="transmembrane region" description="Helical" evidence="13">
    <location>
        <begin position="49"/>
        <end position="68"/>
    </location>
</feature>
<evidence type="ECO:0000256" key="11">
    <source>
        <dbReference type="ARBA" id="ARBA00023303"/>
    </source>
</evidence>
<keyword evidence="11" id="KW-0407">Ion channel</keyword>
<evidence type="ECO:0000256" key="1">
    <source>
        <dbReference type="ARBA" id="ARBA00004141"/>
    </source>
</evidence>
<comment type="similarity">
    <text evidence="2">Belongs to the TMEM175 family.</text>
</comment>
<keyword evidence="15" id="KW-1185">Reference proteome</keyword>
<name>A0A4R1BN69_9BACT</name>
<proteinExistence type="inferred from homology"/>
<comment type="catalytic activity">
    <reaction evidence="12">
        <text>K(+)(in) = K(+)(out)</text>
        <dbReference type="Rhea" id="RHEA:29463"/>
        <dbReference type="ChEBI" id="CHEBI:29103"/>
    </reaction>
</comment>
<evidence type="ECO:0000256" key="6">
    <source>
        <dbReference type="ARBA" id="ARBA00022826"/>
    </source>
</evidence>
<sequence length="217" mass="24834">MKVATNRLEAFSDCVISIIITVMVLQFRLPDLSGADRTSWEILHHLKGQLPYLAAYAFSFMIIGISWSNHHHMFHLLEHTDTTLLWFNFLLLFFMSLIPYGTGIVSANPHLAVSVSLYAGILAFQAASFLLMRHYSLIRHLRHHDTDKQLDREIQKVSYRARRKSFIGMMLYAGAALLAWVNIWIAYACLLVPPVIFFLPEGIDQEELAEKVADKNT</sequence>
<evidence type="ECO:0000256" key="4">
    <source>
        <dbReference type="ARBA" id="ARBA00022538"/>
    </source>
</evidence>
<evidence type="ECO:0000256" key="10">
    <source>
        <dbReference type="ARBA" id="ARBA00023136"/>
    </source>
</evidence>
<evidence type="ECO:0000313" key="15">
    <source>
        <dbReference type="Proteomes" id="UP000295334"/>
    </source>
</evidence>
<dbReference type="RefSeq" id="WP_131446790.1">
    <property type="nucleotide sequence ID" value="NZ_SJZI01000003.1"/>
</dbReference>
<feature type="transmembrane region" description="Helical" evidence="13">
    <location>
        <begin position="12"/>
        <end position="29"/>
    </location>
</feature>
<keyword evidence="7" id="KW-0630">Potassium</keyword>
<comment type="subcellular location">
    <subcellularLocation>
        <location evidence="1">Membrane</location>
        <topology evidence="1">Multi-pass membrane protein</topology>
    </subcellularLocation>
</comment>
<protein>
    <submittedName>
        <fullName evidence="14">DUF1211 domain-containing protein</fullName>
    </submittedName>
</protein>
<keyword evidence="3" id="KW-0813">Transport</keyword>
<evidence type="ECO:0000256" key="3">
    <source>
        <dbReference type="ARBA" id="ARBA00022448"/>
    </source>
</evidence>
<evidence type="ECO:0000256" key="5">
    <source>
        <dbReference type="ARBA" id="ARBA00022692"/>
    </source>
</evidence>
<dbReference type="OrthoDB" id="7626281at2"/>
<dbReference type="EMBL" id="SJZI01000003">
    <property type="protein sequence ID" value="TCJ18785.1"/>
    <property type="molecule type" value="Genomic_DNA"/>
</dbReference>
<keyword evidence="8 13" id="KW-1133">Transmembrane helix</keyword>
<feature type="transmembrane region" description="Helical" evidence="13">
    <location>
        <begin position="84"/>
        <end position="105"/>
    </location>
</feature>
<evidence type="ECO:0000256" key="13">
    <source>
        <dbReference type="SAM" id="Phobius"/>
    </source>
</evidence>
<evidence type="ECO:0000256" key="8">
    <source>
        <dbReference type="ARBA" id="ARBA00022989"/>
    </source>
</evidence>
<dbReference type="GO" id="GO:0015252">
    <property type="term" value="F:proton channel activity"/>
    <property type="evidence" value="ECO:0007669"/>
    <property type="project" value="InterPro"/>
</dbReference>
<comment type="caution">
    <text evidence="14">The sequence shown here is derived from an EMBL/GenBank/DDBJ whole genome shotgun (WGS) entry which is preliminary data.</text>
</comment>
<feature type="transmembrane region" description="Helical" evidence="13">
    <location>
        <begin position="166"/>
        <end position="187"/>
    </location>
</feature>
<gene>
    <name evidence="14" type="ORF">EPD60_03225</name>
</gene>
<keyword evidence="4" id="KW-0633">Potassium transport</keyword>
<evidence type="ECO:0000313" key="14">
    <source>
        <dbReference type="EMBL" id="TCJ18785.1"/>
    </source>
</evidence>
<reference evidence="14 15" key="1">
    <citation type="submission" date="2019-03" db="EMBL/GenBank/DDBJ databases">
        <authorList>
            <person name="Kim M.K.M."/>
        </authorList>
    </citation>
    <scope>NUCLEOTIDE SEQUENCE [LARGE SCALE GENOMIC DNA]</scope>
    <source>
        <strain evidence="14 15">17J68-12</strain>
    </source>
</reference>
<dbReference type="AlphaFoldDB" id="A0A4R1BN69"/>
<dbReference type="GO" id="GO:0016020">
    <property type="term" value="C:membrane"/>
    <property type="evidence" value="ECO:0007669"/>
    <property type="project" value="UniProtKB-SubCell"/>
</dbReference>
<dbReference type="PANTHER" id="PTHR31462:SF5">
    <property type="entry name" value="ENDOSOMAL_LYSOSOMAL PROTON CHANNEL TMEM175"/>
    <property type="match status" value="1"/>
</dbReference>
<evidence type="ECO:0000256" key="2">
    <source>
        <dbReference type="ARBA" id="ARBA00006920"/>
    </source>
</evidence>
<dbReference type="InterPro" id="IPR010617">
    <property type="entry name" value="TMEM175-like"/>
</dbReference>
<evidence type="ECO:0000256" key="12">
    <source>
        <dbReference type="ARBA" id="ARBA00034430"/>
    </source>
</evidence>
<dbReference type="Proteomes" id="UP000295334">
    <property type="component" value="Unassembled WGS sequence"/>
</dbReference>
<keyword evidence="5 13" id="KW-0812">Transmembrane</keyword>
<dbReference type="Pfam" id="PF06736">
    <property type="entry name" value="TMEM175"/>
    <property type="match status" value="1"/>
</dbReference>
<keyword evidence="10 13" id="KW-0472">Membrane</keyword>
<organism evidence="14 15">
    <name type="scientific">Flaviaesturariibacter flavus</name>
    <dbReference type="NCBI Taxonomy" id="2502780"/>
    <lineage>
        <taxon>Bacteria</taxon>
        <taxon>Pseudomonadati</taxon>
        <taxon>Bacteroidota</taxon>
        <taxon>Chitinophagia</taxon>
        <taxon>Chitinophagales</taxon>
        <taxon>Chitinophagaceae</taxon>
        <taxon>Flaviaestuariibacter</taxon>
    </lineage>
</organism>
<accession>A0A4R1BN69</accession>
<evidence type="ECO:0000256" key="7">
    <source>
        <dbReference type="ARBA" id="ARBA00022958"/>
    </source>
</evidence>
<keyword evidence="9" id="KW-0406">Ion transport</keyword>
<feature type="transmembrane region" description="Helical" evidence="13">
    <location>
        <begin position="111"/>
        <end position="132"/>
    </location>
</feature>
<dbReference type="PANTHER" id="PTHR31462">
    <property type="entry name" value="ENDOSOMAL/LYSOSOMAL POTASSIUM CHANNEL TMEM175"/>
    <property type="match status" value="1"/>
</dbReference>